<keyword evidence="1" id="KW-0472">Membrane</keyword>
<sequence>MSIDDSPSPIRGAIRTLIKNSTDTIAAGTEFSVFVTIQNPFEVPLTLRQVSTHIPTEFVDLDQYARAQQVTELHEEMSELYEIGRELGVAAPTGLLGAPKKRRWSLQSIRMSIPLIDIEFRERAATRPVVARDIGGGGLTGFASLKLPLVGSYEIKQAIPEADETEKQAIKQQIQQELVRFETAVDSIQKDEPFLRELQPGNSTTRVFTLRTRDRVWFKPSTYRLQIEIEYEISDINNVDTIEHQIQVKSSLASVVFGSLLGAVCGWIVKEIGTGVPDIQGWLRLVVSLVLAAMTVVLFARKKDVQPLIAVEDFWGGVAMGFLAAYVGPAIFENLLPDTTTGTTTPPPTG</sequence>
<gene>
    <name evidence="2" type="ORF">Pan153_02430</name>
</gene>
<evidence type="ECO:0000313" key="3">
    <source>
        <dbReference type="Proteomes" id="UP000320839"/>
    </source>
</evidence>
<feature type="transmembrane region" description="Helical" evidence="1">
    <location>
        <begin position="281"/>
        <end position="301"/>
    </location>
</feature>
<name>A0A518FH13_9PLAN</name>
<proteinExistence type="predicted"/>
<reference evidence="2 3" key="1">
    <citation type="submission" date="2019-02" db="EMBL/GenBank/DDBJ databases">
        <title>Deep-cultivation of Planctomycetes and their phenomic and genomic characterization uncovers novel biology.</title>
        <authorList>
            <person name="Wiegand S."/>
            <person name="Jogler M."/>
            <person name="Boedeker C."/>
            <person name="Pinto D."/>
            <person name="Vollmers J."/>
            <person name="Rivas-Marin E."/>
            <person name="Kohn T."/>
            <person name="Peeters S.H."/>
            <person name="Heuer A."/>
            <person name="Rast P."/>
            <person name="Oberbeckmann S."/>
            <person name="Bunk B."/>
            <person name="Jeske O."/>
            <person name="Meyerdierks A."/>
            <person name="Storesund J.E."/>
            <person name="Kallscheuer N."/>
            <person name="Luecker S."/>
            <person name="Lage O.M."/>
            <person name="Pohl T."/>
            <person name="Merkel B.J."/>
            <person name="Hornburger P."/>
            <person name="Mueller R.-W."/>
            <person name="Bruemmer F."/>
            <person name="Labrenz M."/>
            <person name="Spormann A.M."/>
            <person name="Op den Camp H."/>
            <person name="Overmann J."/>
            <person name="Amann R."/>
            <person name="Jetten M.S.M."/>
            <person name="Mascher T."/>
            <person name="Medema M.H."/>
            <person name="Devos D.P."/>
            <person name="Kaster A.-K."/>
            <person name="Ovreas L."/>
            <person name="Rohde M."/>
            <person name="Galperin M.Y."/>
            <person name="Jogler C."/>
        </authorList>
    </citation>
    <scope>NUCLEOTIDE SEQUENCE [LARGE SCALE GENOMIC DNA]</scope>
    <source>
        <strain evidence="2 3">Pan153</strain>
    </source>
</reference>
<keyword evidence="1" id="KW-1133">Transmembrane helix</keyword>
<dbReference type="Proteomes" id="UP000320839">
    <property type="component" value="Chromosome"/>
</dbReference>
<keyword evidence="1" id="KW-0812">Transmembrane</keyword>
<feature type="transmembrane region" description="Helical" evidence="1">
    <location>
        <begin position="313"/>
        <end position="332"/>
    </location>
</feature>
<dbReference type="EMBL" id="CP036317">
    <property type="protein sequence ID" value="QDV15627.1"/>
    <property type="molecule type" value="Genomic_DNA"/>
</dbReference>
<organism evidence="2 3">
    <name type="scientific">Gimesia panareensis</name>
    <dbReference type="NCBI Taxonomy" id="2527978"/>
    <lineage>
        <taxon>Bacteria</taxon>
        <taxon>Pseudomonadati</taxon>
        <taxon>Planctomycetota</taxon>
        <taxon>Planctomycetia</taxon>
        <taxon>Planctomycetales</taxon>
        <taxon>Planctomycetaceae</taxon>
        <taxon>Gimesia</taxon>
    </lineage>
</organism>
<feature type="transmembrane region" description="Helical" evidence="1">
    <location>
        <begin position="252"/>
        <end position="269"/>
    </location>
</feature>
<dbReference type="OrthoDB" id="4351206at2"/>
<accession>A0A518FH13</accession>
<evidence type="ECO:0000256" key="1">
    <source>
        <dbReference type="SAM" id="Phobius"/>
    </source>
</evidence>
<protein>
    <submittedName>
        <fullName evidence="2">Uncharacterized protein</fullName>
    </submittedName>
</protein>
<evidence type="ECO:0000313" key="2">
    <source>
        <dbReference type="EMBL" id="QDV15627.1"/>
    </source>
</evidence>
<dbReference type="AlphaFoldDB" id="A0A518FH13"/>
<dbReference type="RefSeq" id="WP_145453709.1">
    <property type="nucleotide sequence ID" value="NZ_CP036317.1"/>
</dbReference>